<dbReference type="OMA" id="WIMGADS"/>
<evidence type="ECO:0000256" key="8">
    <source>
        <dbReference type="ARBA" id="ARBA00022840"/>
    </source>
</evidence>
<dbReference type="GO" id="GO:0004515">
    <property type="term" value="F:nicotinate-nucleotide adenylyltransferase activity"/>
    <property type="evidence" value="ECO:0007669"/>
    <property type="project" value="UniProtKB-UniRule"/>
</dbReference>
<reference evidence="14 17" key="1">
    <citation type="submission" date="2015-07" db="EMBL/GenBank/DDBJ databases">
        <title>Complete genome sequence of Prevotella intermedia strain 17-2.</title>
        <authorList>
            <person name="Nambu T."/>
        </authorList>
    </citation>
    <scope>NUCLEOTIDE SEQUENCE [LARGE SCALE GENOMIC DNA]</scope>
    <source>
        <strain evidence="14 17">17-2</strain>
    </source>
</reference>
<dbReference type="GO" id="GO:0005524">
    <property type="term" value="F:ATP binding"/>
    <property type="evidence" value="ECO:0007669"/>
    <property type="project" value="UniProtKB-KW"/>
</dbReference>
<evidence type="ECO:0000313" key="13">
    <source>
        <dbReference type="EMBL" id="ATV52850.1"/>
    </source>
</evidence>
<dbReference type="HAMAP" id="MF_00244">
    <property type="entry name" value="NaMN_adenylyltr"/>
    <property type="match status" value="1"/>
</dbReference>
<dbReference type="Proteomes" id="UP000230500">
    <property type="component" value="Unassembled WGS sequence"/>
</dbReference>
<evidence type="ECO:0000313" key="15">
    <source>
        <dbReference type="EMBL" id="PIK20599.1"/>
    </source>
</evidence>
<dbReference type="RefSeq" id="WP_014708947.1">
    <property type="nucleotide sequence ID" value="NZ_AP014925.1"/>
</dbReference>
<organism evidence="16 20">
    <name type="scientific">Prevotella intermedia</name>
    <dbReference type="NCBI Taxonomy" id="28131"/>
    <lineage>
        <taxon>Bacteria</taxon>
        <taxon>Pseudomonadati</taxon>
        <taxon>Bacteroidota</taxon>
        <taxon>Bacteroidia</taxon>
        <taxon>Bacteroidales</taxon>
        <taxon>Prevotellaceae</taxon>
        <taxon>Prevotella</taxon>
    </lineage>
</organism>
<reference evidence="15 19" key="2">
    <citation type="submission" date="2017-11" db="EMBL/GenBank/DDBJ databases">
        <title>Genome sequencing of Prevotella intermedia KCOM 1653.</title>
        <authorList>
            <person name="Kook J.-K."/>
            <person name="Park S.-N."/>
            <person name="Lim Y.K."/>
        </authorList>
    </citation>
    <scope>NUCLEOTIDE SEQUENCE [LARGE SCALE GENOMIC DNA]</scope>
    <source>
        <strain evidence="15 19">KCOM 1653</strain>
    </source>
</reference>
<dbReference type="Proteomes" id="UP000229323">
    <property type="component" value="Chromosome"/>
</dbReference>
<dbReference type="EC" id="2.7.7.18" evidence="11"/>
<feature type="domain" description="Cytidyltransferase-like" evidence="12">
    <location>
        <begin position="5"/>
        <end position="166"/>
    </location>
</feature>
<dbReference type="SUPFAM" id="SSF52374">
    <property type="entry name" value="Nucleotidylyl transferase"/>
    <property type="match status" value="1"/>
</dbReference>
<keyword evidence="9 11" id="KW-0520">NAD</keyword>
<evidence type="ECO:0000256" key="5">
    <source>
        <dbReference type="ARBA" id="ARBA00022679"/>
    </source>
</evidence>
<dbReference type="InterPro" id="IPR014729">
    <property type="entry name" value="Rossmann-like_a/b/a_fold"/>
</dbReference>
<keyword evidence="6 11" id="KW-0548">Nucleotidyltransferase</keyword>
<comment type="catalytic activity">
    <reaction evidence="10 11">
        <text>nicotinate beta-D-ribonucleotide + ATP + H(+) = deamido-NAD(+) + diphosphate</text>
        <dbReference type="Rhea" id="RHEA:22860"/>
        <dbReference type="ChEBI" id="CHEBI:15378"/>
        <dbReference type="ChEBI" id="CHEBI:30616"/>
        <dbReference type="ChEBI" id="CHEBI:33019"/>
        <dbReference type="ChEBI" id="CHEBI:57502"/>
        <dbReference type="ChEBI" id="CHEBI:58437"/>
        <dbReference type="EC" id="2.7.7.18"/>
    </reaction>
</comment>
<evidence type="ECO:0000256" key="6">
    <source>
        <dbReference type="ARBA" id="ARBA00022695"/>
    </source>
</evidence>
<name>A0A1P8JI13_PREIN</name>
<accession>A0A1P8JI13</accession>
<dbReference type="EMBL" id="AP014925">
    <property type="protein sequence ID" value="BAR95194.1"/>
    <property type="molecule type" value="Genomic_DNA"/>
</dbReference>
<dbReference type="Proteomes" id="UP000230046">
    <property type="component" value="Unassembled WGS sequence"/>
</dbReference>
<dbReference type="CDD" id="cd02165">
    <property type="entry name" value="NMNAT"/>
    <property type="match status" value="1"/>
</dbReference>
<dbReference type="NCBIfam" id="TIGR00482">
    <property type="entry name" value="nicotinate (nicotinamide) nucleotide adenylyltransferase"/>
    <property type="match status" value="1"/>
</dbReference>
<dbReference type="UniPathway" id="UPA00253">
    <property type="reaction ID" value="UER00332"/>
</dbReference>
<protein>
    <recommendedName>
        <fullName evidence="11">Probable nicotinate-nucleotide adenylyltransferase</fullName>
        <ecNumber evidence="11">2.7.7.18</ecNumber>
    </recommendedName>
    <alternativeName>
        <fullName evidence="11">Deamido-NAD(+) diphosphorylase</fullName>
    </alternativeName>
    <alternativeName>
        <fullName evidence="11">Deamido-NAD(+) pyrophosphorylase</fullName>
    </alternativeName>
    <alternativeName>
        <fullName evidence="11">Nicotinate mononucleotide adenylyltransferase</fullName>
        <shortName evidence="11">NaMN adenylyltransferase</shortName>
    </alternativeName>
</protein>
<dbReference type="GO" id="GO:0009435">
    <property type="term" value="P:NAD+ biosynthetic process"/>
    <property type="evidence" value="ECO:0007669"/>
    <property type="project" value="UniProtKB-UniRule"/>
</dbReference>
<dbReference type="NCBIfam" id="TIGR00125">
    <property type="entry name" value="cyt_tran_rel"/>
    <property type="match status" value="1"/>
</dbReference>
<dbReference type="Gene3D" id="3.40.50.620">
    <property type="entry name" value="HUPs"/>
    <property type="match status" value="1"/>
</dbReference>
<proteinExistence type="inferred from homology"/>
<evidence type="ECO:0000313" key="14">
    <source>
        <dbReference type="EMBL" id="BAR95194.1"/>
    </source>
</evidence>
<keyword evidence="4 11" id="KW-0662">Pyridine nucleotide biosynthesis</keyword>
<evidence type="ECO:0000256" key="1">
    <source>
        <dbReference type="ARBA" id="ARBA00002324"/>
    </source>
</evidence>
<dbReference type="EMBL" id="PESN01000001">
    <property type="protein sequence ID" value="PIN28912.1"/>
    <property type="molecule type" value="Genomic_DNA"/>
</dbReference>
<keyword evidence="7 11" id="KW-0547">Nucleotide-binding</keyword>
<dbReference type="AlphaFoldDB" id="A0A1P8JI13"/>
<evidence type="ECO:0000256" key="9">
    <source>
        <dbReference type="ARBA" id="ARBA00023027"/>
    </source>
</evidence>
<evidence type="ECO:0000256" key="7">
    <source>
        <dbReference type="ARBA" id="ARBA00022741"/>
    </source>
</evidence>
<comment type="similarity">
    <text evidence="3 11">Belongs to the NadD family.</text>
</comment>
<dbReference type="Proteomes" id="UP000067008">
    <property type="component" value="Chromosome 2"/>
</dbReference>
<sequence length="201" mass="23275">MKVGIYGGSFNPIHNGHIKLAEIFLQKACLDEVWFMVSPQNPFKINDKLLDDTLRLQLVRKALNGKKSMVACDYEFRLPKPSYTWDTLQRLSDDFPTYEFVLLIGGDNWLAFDKWYHAEDILANYRVAVYPRKSDETVEKCHTLPSDNVTLLNIPLINISSTDIRLRIKNGHTIKGLVPECIEKDVEKYYNGKYKTYPRIG</sequence>
<dbReference type="EMBL" id="CP024696">
    <property type="protein sequence ID" value="ATV52850.1"/>
    <property type="molecule type" value="Genomic_DNA"/>
</dbReference>
<dbReference type="PANTHER" id="PTHR39321">
    <property type="entry name" value="NICOTINATE-NUCLEOTIDE ADENYLYLTRANSFERASE-RELATED"/>
    <property type="match status" value="1"/>
</dbReference>
<evidence type="ECO:0000256" key="11">
    <source>
        <dbReference type="HAMAP-Rule" id="MF_00244"/>
    </source>
</evidence>
<keyword evidence="5 11" id="KW-0808">Transferase</keyword>
<evidence type="ECO:0000256" key="2">
    <source>
        <dbReference type="ARBA" id="ARBA00005019"/>
    </source>
</evidence>
<reference evidence="13 18" key="3">
    <citation type="submission" date="2017-11" db="EMBL/GenBank/DDBJ databases">
        <title>Genome sequencing of Prevotella intermedia KCOM 2033.</title>
        <authorList>
            <person name="Kook J.-K."/>
            <person name="Park S.-N."/>
            <person name="Lim Y.K."/>
        </authorList>
    </citation>
    <scope>NUCLEOTIDE SEQUENCE [LARGE SCALE GENOMIC DNA]</scope>
    <source>
        <strain evidence="13 18">KCOM 2033</strain>
    </source>
</reference>
<evidence type="ECO:0000313" key="19">
    <source>
        <dbReference type="Proteomes" id="UP000230046"/>
    </source>
</evidence>
<evidence type="ECO:0000313" key="16">
    <source>
        <dbReference type="EMBL" id="PIN28912.1"/>
    </source>
</evidence>
<dbReference type="EMBL" id="PEKN01000001">
    <property type="protein sequence ID" value="PIK20599.1"/>
    <property type="molecule type" value="Genomic_DNA"/>
</dbReference>
<gene>
    <name evidence="11" type="primary">nadD</name>
    <name evidence="15" type="ORF">CTI18_04295</name>
    <name evidence="13" type="ORF">CTM50_07260</name>
    <name evidence="16" type="ORF">CUC04_05655</name>
    <name evidence="14" type="ORF">PI172_0466</name>
</gene>
<dbReference type="InterPro" id="IPR005248">
    <property type="entry name" value="NadD/NMNAT"/>
</dbReference>
<evidence type="ECO:0000256" key="3">
    <source>
        <dbReference type="ARBA" id="ARBA00009014"/>
    </source>
</evidence>
<evidence type="ECO:0000259" key="12">
    <source>
        <dbReference type="Pfam" id="PF01467"/>
    </source>
</evidence>
<evidence type="ECO:0000313" key="17">
    <source>
        <dbReference type="Proteomes" id="UP000067008"/>
    </source>
</evidence>
<evidence type="ECO:0000256" key="4">
    <source>
        <dbReference type="ARBA" id="ARBA00022642"/>
    </source>
</evidence>
<comment type="function">
    <text evidence="1 11">Catalyzes the reversible adenylation of nicotinate mononucleotide (NaMN) to nicotinic acid adenine dinucleotide (NaAD).</text>
</comment>
<dbReference type="InterPro" id="IPR004821">
    <property type="entry name" value="Cyt_trans-like"/>
</dbReference>
<dbReference type="PANTHER" id="PTHR39321:SF3">
    <property type="entry name" value="PHOSPHOPANTETHEINE ADENYLYLTRANSFERASE"/>
    <property type="match status" value="1"/>
</dbReference>
<evidence type="ECO:0000313" key="18">
    <source>
        <dbReference type="Proteomes" id="UP000229323"/>
    </source>
</evidence>
<reference evidence="16 20" key="4">
    <citation type="submission" date="2017-11" db="EMBL/GenBank/DDBJ databases">
        <title>Genome sequencing of Prevotella intermedia KCOM 2069.</title>
        <authorList>
            <person name="Kook J.-K."/>
            <person name="Park S.-N."/>
            <person name="Lim Y.K."/>
        </authorList>
    </citation>
    <scope>NUCLEOTIDE SEQUENCE [LARGE SCALE GENOMIC DNA]</scope>
    <source>
        <strain evidence="16 20">KCOM 2069</strain>
    </source>
</reference>
<evidence type="ECO:0000313" key="20">
    <source>
        <dbReference type="Proteomes" id="UP000230500"/>
    </source>
</evidence>
<evidence type="ECO:0000256" key="10">
    <source>
        <dbReference type="ARBA" id="ARBA00048721"/>
    </source>
</evidence>
<keyword evidence="8 11" id="KW-0067">ATP-binding</keyword>
<comment type="pathway">
    <text evidence="2 11">Cofactor biosynthesis; NAD(+) biosynthesis; deamido-NAD(+) from nicotinate D-ribonucleotide: step 1/1.</text>
</comment>
<dbReference type="Pfam" id="PF01467">
    <property type="entry name" value="CTP_transf_like"/>
    <property type="match status" value="1"/>
</dbReference>